<gene>
    <name evidence="2" type="ORF">Gocc_2344</name>
</gene>
<dbReference type="AlphaFoldDB" id="A0A7M2YVN0"/>
<keyword evidence="3" id="KW-1185">Reference proteome</keyword>
<dbReference type="Pfam" id="PF01266">
    <property type="entry name" value="DAO"/>
    <property type="match status" value="1"/>
</dbReference>
<reference evidence="2 3" key="1">
    <citation type="submission" date="2018-07" db="EMBL/GenBank/DDBJ databases">
        <title>High-quality-draft genome sequence of Gaiella occulta.</title>
        <authorList>
            <person name="Severino R."/>
            <person name="Froufe H.J.C."/>
            <person name="Rainey F.A."/>
            <person name="Barroso C."/>
            <person name="Albuquerque L."/>
            <person name="Lobo-Da-Cunha A."/>
            <person name="Da Costa M.S."/>
            <person name="Egas C."/>
        </authorList>
    </citation>
    <scope>NUCLEOTIDE SEQUENCE [LARGE SCALE GENOMIC DNA]</scope>
    <source>
        <strain evidence="2 3">F2-233</strain>
    </source>
</reference>
<feature type="domain" description="FAD dependent oxidoreductase" evidence="1">
    <location>
        <begin position="23"/>
        <end position="354"/>
    </location>
</feature>
<name>A0A7M2YVN0_9ACTN</name>
<reference evidence="3" key="2">
    <citation type="journal article" date="2019" name="MicrobiologyOpen">
        <title>High-quality draft genome sequence of Gaiella occulta isolated from a 150 meter deep mineral water borehole and comparison with the genome sequences of other deep-branching lineages of the phylum Actinobacteria.</title>
        <authorList>
            <person name="Severino R."/>
            <person name="Froufe H.J.C."/>
            <person name="Barroso C."/>
            <person name="Albuquerque L."/>
            <person name="Lobo-da-Cunha A."/>
            <person name="da Costa M.S."/>
            <person name="Egas C."/>
        </authorList>
    </citation>
    <scope>NUCLEOTIDE SEQUENCE [LARGE SCALE GENOMIC DNA]</scope>
    <source>
        <strain evidence="3">F2-233</strain>
    </source>
</reference>
<dbReference type="EMBL" id="QQZY01000006">
    <property type="protein sequence ID" value="RDI73780.1"/>
    <property type="molecule type" value="Genomic_DNA"/>
</dbReference>
<dbReference type="SUPFAM" id="SSF51905">
    <property type="entry name" value="FAD/NAD(P)-binding domain"/>
    <property type="match status" value="1"/>
</dbReference>
<evidence type="ECO:0000313" key="2">
    <source>
        <dbReference type="EMBL" id="RDI73780.1"/>
    </source>
</evidence>
<organism evidence="2 3">
    <name type="scientific">Gaiella occulta</name>
    <dbReference type="NCBI Taxonomy" id="1002870"/>
    <lineage>
        <taxon>Bacteria</taxon>
        <taxon>Bacillati</taxon>
        <taxon>Actinomycetota</taxon>
        <taxon>Thermoleophilia</taxon>
        <taxon>Gaiellales</taxon>
        <taxon>Gaiellaceae</taxon>
        <taxon>Gaiella</taxon>
    </lineage>
</organism>
<accession>A0A7M2YVN0</accession>
<proteinExistence type="predicted"/>
<dbReference type="Gene3D" id="3.30.9.10">
    <property type="entry name" value="D-Amino Acid Oxidase, subunit A, domain 2"/>
    <property type="match status" value="1"/>
</dbReference>
<evidence type="ECO:0000313" key="3">
    <source>
        <dbReference type="Proteomes" id="UP000254134"/>
    </source>
</evidence>
<sequence length="377" mass="40061">MIPYWLSEAHEPPPAVALDGPPDVVVVGAGVTGCAAALRLAHAGMRVRLCDAREVAGGASGRNGGFALRGAPAPFDVTAASVGEESARAIWAWSERAIDRIEELAGDAFRRVGSLRLAVDEEERDELRSEYDALVGAGFAAEWLDDLAPPLAGRFTAAIRHVPDGVLQPARWVRRLARLAAEAGVEIREHARVTSLDELEGATVVVCSDGYPSGLLGPIEGLIIPTRGQVIATEPIPERLFQVPHYGRHGFDYWHQAEDGRVVAGGFRDVSLFSEFTADEHTTDVVQDALSSFVNGLVGRELRVDYRWAGIFGLVMDFLPVVGAVPGLDRVWVAGGYSGHGNVLGLACGELVARAVAGEDDPLLPLFDPGRLLGAGA</sequence>
<dbReference type="PANTHER" id="PTHR13847:SF281">
    <property type="entry name" value="FAD DEPENDENT OXIDOREDUCTASE DOMAIN-CONTAINING PROTEIN"/>
    <property type="match status" value="1"/>
</dbReference>
<dbReference type="GO" id="GO:0005737">
    <property type="term" value="C:cytoplasm"/>
    <property type="evidence" value="ECO:0007669"/>
    <property type="project" value="TreeGrafter"/>
</dbReference>
<dbReference type="InterPro" id="IPR036188">
    <property type="entry name" value="FAD/NAD-bd_sf"/>
</dbReference>
<evidence type="ECO:0000259" key="1">
    <source>
        <dbReference type="Pfam" id="PF01266"/>
    </source>
</evidence>
<dbReference type="InterPro" id="IPR006076">
    <property type="entry name" value="FAD-dep_OxRdtase"/>
</dbReference>
<dbReference type="RefSeq" id="WP_181813628.1">
    <property type="nucleotide sequence ID" value="NZ_QQZY01000006.1"/>
</dbReference>
<dbReference type="Gene3D" id="3.50.50.60">
    <property type="entry name" value="FAD/NAD(P)-binding domain"/>
    <property type="match status" value="1"/>
</dbReference>
<comment type="caution">
    <text evidence="2">The sequence shown here is derived from an EMBL/GenBank/DDBJ whole genome shotgun (WGS) entry which is preliminary data.</text>
</comment>
<dbReference type="PANTHER" id="PTHR13847">
    <property type="entry name" value="SARCOSINE DEHYDROGENASE-RELATED"/>
    <property type="match status" value="1"/>
</dbReference>
<dbReference type="Proteomes" id="UP000254134">
    <property type="component" value="Unassembled WGS sequence"/>
</dbReference>
<protein>
    <submittedName>
        <fullName evidence="2">Glycine/D-amino acid oxidase (Deaminating)</fullName>
    </submittedName>
</protein>